<name>A0ABM9J5Z7_9RALS</name>
<dbReference type="EMBL" id="CATYWO010000002">
    <property type="protein sequence ID" value="CAJ0783750.1"/>
    <property type="molecule type" value="Genomic_DNA"/>
</dbReference>
<accession>A0ABM9J5Z7</accession>
<gene>
    <name evidence="2" type="ORF">LMG7141_01428</name>
</gene>
<comment type="caution">
    <text evidence="2">The sequence shown here is derived from an EMBL/GenBank/DDBJ whole genome shotgun (WGS) entry which is preliminary data.</text>
</comment>
<evidence type="ECO:0000313" key="2">
    <source>
        <dbReference type="EMBL" id="CAJ0783750.1"/>
    </source>
</evidence>
<sequence length="80" mass="8491">MEMPNLVRLEPMPGGIDITGQQGTDGGGGRTFDGRDAALDAFLTAMGFALEAAFRMRFESETANETRGGGRDGHDTPQLC</sequence>
<feature type="region of interest" description="Disordered" evidence="1">
    <location>
        <begin position="61"/>
        <end position="80"/>
    </location>
</feature>
<organism evidence="2 3">
    <name type="scientific">Ralstonia condita</name>
    <dbReference type="NCBI Taxonomy" id="3058600"/>
    <lineage>
        <taxon>Bacteria</taxon>
        <taxon>Pseudomonadati</taxon>
        <taxon>Pseudomonadota</taxon>
        <taxon>Betaproteobacteria</taxon>
        <taxon>Burkholderiales</taxon>
        <taxon>Burkholderiaceae</taxon>
        <taxon>Ralstonia</taxon>
    </lineage>
</organism>
<evidence type="ECO:0000256" key="1">
    <source>
        <dbReference type="SAM" id="MobiDB-lite"/>
    </source>
</evidence>
<evidence type="ECO:0000313" key="3">
    <source>
        <dbReference type="Proteomes" id="UP001189616"/>
    </source>
</evidence>
<feature type="compositionally biased region" description="Basic and acidic residues" evidence="1">
    <location>
        <begin position="68"/>
        <end position="80"/>
    </location>
</feature>
<dbReference type="Proteomes" id="UP001189616">
    <property type="component" value="Unassembled WGS sequence"/>
</dbReference>
<keyword evidence="3" id="KW-1185">Reference proteome</keyword>
<protein>
    <submittedName>
        <fullName evidence="2">Uncharacterized protein</fullName>
    </submittedName>
</protein>
<feature type="region of interest" description="Disordered" evidence="1">
    <location>
        <begin position="1"/>
        <end position="29"/>
    </location>
</feature>
<proteinExistence type="predicted"/>
<reference evidence="2 3" key="1">
    <citation type="submission" date="2023-07" db="EMBL/GenBank/DDBJ databases">
        <authorList>
            <person name="Peeters C."/>
        </authorList>
    </citation>
    <scope>NUCLEOTIDE SEQUENCE [LARGE SCALE GENOMIC DNA]</scope>
    <source>
        <strain evidence="2 3">LMG 7141</strain>
    </source>
</reference>